<feature type="region of interest" description="Disordered" evidence="1">
    <location>
        <begin position="264"/>
        <end position="308"/>
    </location>
</feature>
<evidence type="ECO:0000313" key="2">
    <source>
        <dbReference type="EMBL" id="KAK3046855.1"/>
    </source>
</evidence>
<feature type="compositionally biased region" description="Pro residues" evidence="1">
    <location>
        <begin position="713"/>
        <end position="732"/>
    </location>
</feature>
<evidence type="ECO:0000256" key="1">
    <source>
        <dbReference type="SAM" id="MobiDB-lite"/>
    </source>
</evidence>
<name>A0AAJ0G4V1_9PEZI</name>
<dbReference type="AlphaFoldDB" id="A0AAJ0G4V1"/>
<evidence type="ECO:0000313" key="3">
    <source>
        <dbReference type="Proteomes" id="UP001271007"/>
    </source>
</evidence>
<feature type="compositionally biased region" description="Polar residues" evidence="1">
    <location>
        <begin position="443"/>
        <end position="453"/>
    </location>
</feature>
<reference evidence="2" key="1">
    <citation type="submission" date="2023-04" db="EMBL/GenBank/DDBJ databases">
        <title>Black Yeasts Isolated from many extreme environments.</title>
        <authorList>
            <person name="Coleine C."/>
            <person name="Stajich J.E."/>
            <person name="Selbmann L."/>
        </authorList>
    </citation>
    <scope>NUCLEOTIDE SEQUENCE</scope>
    <source>
        <strain evidence="2">CCFEE 5312</strain>
    </source>
</reference>
<organism evidence="2 3">
    <name type="scientific">Extremus antarcticus</name>
    <dbReference type="NCBI Taxonomy" id="702011"/>
    <lineage>
        <taxon>Eukaryota</taxon>
        <taxon>Fungi</taxon>
        <taxon>Dikarya</taxon>
        <taxon>Ascomycota</taxon>
        <taxon>Pezizomycotina</taxon>
        <taxon>Dothideomycetes</taxon>
        <taxon>Dothideomycetidae</taxon>
        <taxon>Mycosphaerellales</taxon>
        <taxon>Extremaceae</taxon>
        <taxon>Extremus</taxon>
    </lineage>
</organism>
<proteinExistence type="predicted"/>
<feature type="region of interest" description="Disordered" evidence="1">
    <location>
        <begin position="413"/>
        <end position="540"/>
    </location>
</feature>
<feature type="compositionally biased region" description="Basic and acidic residues" evidence="1">
    <location>
        <begin position="485"/>
        <end position="497"/>
    </location>
</feature>
<feature type="compositionally biased region" description="Basic residues" evidence="1">
    <location>
        <begin position="428"/>
        <end position="438"/>
    </location>
</feature>
<dbReference type="Proteomes" id="UP001271007">
    <property type="component" value="Unassembled WGS sequence"/>
</dbReference>
<comment type="caution">
    <text evidence="2">The sequence shown here is derived from an EMBL/GenBank/DDBJ whole genome shotgun (WGS) entry which is preliminary data.</text>
</comment>
<feature type="region of interest" description="Disordered" evidence="1">
    <location>
        <begin position="671"/>
        <end position="738"/>
    </location>
</feature>
<feature type="compositionally biased region" description="Low complexity" evidence="1">
    <location>
        <begin position="699"/>
        <end position="712"/>
    </location>
</feature>
<dbReference type="EMBL" id="JAWDJX010000077">
    <property type="protein sequence ID" value="KAK3046855.1"/>
    <property type="molecule type" value="Genomic_DNA"/>
</dbReference>
<sequence length="910" mass="99360">MHSPRRAATYTFGNIPAAPRLDSSEATPSEHSSIYDARSADSSGRSEFSNEEDGDKLSRPADSTAGRPFKALVRDPVPLPLFTIPERKSDATLKAIPSSLTLRGRVVSLQTKASGAFTVDKRVITDESMRHRQCFSLDDNVLHKPDQSTGFSEATSTALQGLHTAKSAQPIRPPYAAPERVRTPDGVPRWNGEVTRSAPLAVLPTSTVTLFRQLRTRGSQVFRSVFGVGAREPTPPVRRWRPPASGHMTPRYGELEMHPFARAQPAGRTAQGSQREKPIPLDRTVAGSHTPEIHGDQQAVPSSAAGQRVLSPSQRALQAVHDNAVPVSPRRAQAEAEASARPRSVSLPLSLRRSLGVEVVDEADPETSPMVPTTSDTLRTVDMIEQFPAPPDRGSSEQAVRSAGARMGGLFLFPSTEEGGSSAEHGRVSKKMMGRSKKERTSAPANGATTNDISIPPAAKSSGPINNTPNAAPEDEDDGPATHNIPDRSSIRGESSTRYRLSGTPIYDNDAASLRSFDRSVPPGDQIRPATLVSHPPLSRNGVVSALSGNSRYLSAASTALGTKAVAQSQSAVREQVREQERRALANGALRFSSTSRRDSGIENASPISVVRASDEEDANPTFPITPVTVTKASKIYCRHRIAELRQKEHLQNQQHIQNEQQQATALPASTLPQLPSHRPLSINLDGTSPTRRHRQHCSTDSSPISPLTTPIHTPPIPTPPIPTPPAAPPAPRASTSETRLRRLASRILNKPLPPIPLSEEPAEPVFPAVHFDPVAQRAQQAAQVEQAQPRHSVISFAARNHIRHHRHMYHRGTWRTRMKRTKCWRCGLESRRTRSAEALSRAKRKILCNPDAWAGWSERWGETLRWTCFCRYTAYEEESEDEEGCGEGVRQSGERVRLGRFAGSLFRHG</sequence>
<feature type="compositionally biased region" description="Polar residues" evidence="1">
    <location>
        <begin position="299"/>
        <end position="308"/>
    </location>
</feature>
<feature type="region of interest" description="Disordered" evidence="1">
    <location>
        <begin position="1"/>
        <end position="70"/>
    </location>
</feature>
<accession>A0AAJ0G4V1</accession>
<keyword evidence="3" id="KW-1185">Reference proteome</keyword>
<gene>
    <name evidence="2" type="ORF">LTR09_011696</name>
</gene>
<protein>
    <submittedName>
        <fullName evidence="2">Uncharacterized protein</fullName>
    </submittedName>
</protein>